<dbReference type="InterPro" id="IPR050403">
    <property type="entry name" value="Myosin_RLC"/>
</dbReference>
<evidence type="ECO:0000259" key="4">
    <source>
        <dbReference type="PROSITE" id="PS50222"/>
    </source>
</evidence>
<dbReference type="SUPFAM" id="SSF47473">
    <property type="entry name" value="EF-hand"/>
    <property type="match status" value="1"/>
</dbReference>
<reference evidence="6" key="1">
    <citation type="journal article" date="2014" name="Genome Announc.">
        <title>Genome sequence and annotation of Acremonium chrysogenum, producer of the beta-lactam antibiotic cephalosporin C.</title>
        <authorList>
            <person name="Terfehr D."/>
            <person name="Dahlmann T.A."/>
            <person name="Specht T."/>
            <person name="Zadra I."/>
            <person name="Kuernsteiner H."/>
            <person name="Kueck U."/>
        </authorList>
    </citation>
    <scope>NUCLEOTIDE SEQUENCE [LARGE SCALE GENOMIC DNA]</scope>
    <source>
        <strain evidence="6">ATCC 11550 / CBS 779.69 / DSM 880 / IAM 14645 / JCM 23072 / IMI 49137</strain>
    </source>
</reference>
<feature type="domain" description="EF-hand" evidence="4">
    <location>
        <begin position="182"/>
        <end position="217"/>
    </location>
</feature>
<dbReference type="STRING" id="857340.A0A086THM8"/>
<proteinExistence type="predicted"/>
<protein>
    <submittedName>
        <fullName evidence="5">Myosin regulatory light chain-like protein</fullName>
    </submittedName>
</protein>
<comment type="caution">
    <text evidence="5">The sequence shown here is derived from an EMBL/GenBank/DDBJ whole genome shotgun (WGS) entry which is preliminary data.</text>
</comment>
<keyword evidence="2" id="KW-0106">Calcium</keyword>
<feature type="region of interest" description="Disordered" evidence="3">
    <location>
        <begin position="1"/>
        <end position="108"/>
    </location>
</feature>
<dbReference type="InterPro" id="IPR011992">
    <property type="entry name" value="EF-hand-dom_pair"/>
</dbReference>
<name>A0A086THM8_HAPC1</name>
<keyword evidence="1" id="KW-0677">Repeat</keyword>
<gene>
    <name evidence="5" type="ORF">ACRE_000760</name>
</gene>
<dbReference type="HOGENOM" id="CLU_054966_1_0_1"/>
<accession>A0A086THM8</accession>
<evidence type="ECO:0000256" key="3">
    <source>
        <dbReference type="SAM" id="MobiDB-lite"/>
    </source>
</evidence>
<evidence type="ECO:0000256" key="2">
    <source>
        <dbReference type="ARBA" id="ARBA00022837"/>
    </source>
</evidence>
<dbReference type="GO" id="GO:0005509">
    <property type="term" value="F:calcium ion binding"/>
    <property type="evidence" value="ECO:0007669"/>
    <property type="project" value="InterPro"/>
</dbReference>
<dbReference type="AlphaFoldDB" id="A0A086THM8"/>
<dbReference type="Proteomes" id="UP000029964">
    <property type="component" value="Unassembled WGS sequence"/>
</dbReference>
<dbReference type="SMART" id="SM00054">
    <property type="entry name" value="EFh"/>
    <property type="match status" value="2"/>
</dbReference>
<evidence type="ECO:0000256" key="1">
    <source>
        <dbReference type="ARBA" id="ARBA00022737"/>
    </source>
</evidence>
<dbReference type="Gene3D" id="1.10.238.10">
    <property type="entry name" value="EF-hand"/>
    <property type="match status" value="1"/>
</dbReference>
<dbReference type="PANTHER" id="PTHR23049">
    <property type="entry name" value="MYOSIN REGULATORY LIGHT CHAIN 2"/>
    <property type="match status" value="1"/>
</dbReference>
<dbReference type="PROSITE" id="PS00018">
    <property type="entry name" value="EF_HAND_1"/>
    <property type="match status" value="2"/>
</dbReference>
<dbReference type="InterPro" id="IPR018247">
    <property type="entry name" value="EF_Hand_1_Ca_BS"/>
</dbReference>
<organism evidence="5 6">
    <name type="scientific">Hapsidospora chrysogenum (strain ATCC 11550 / CBS 779.69 / DSM 880 / IAM 14645 / JCM 23072 / IMI 49137)</name>
    <name type="common">Acremonium chrysogenum</name>
    <dbReference type="NCBI Taxonomy" id="857340"/>
    <lineage>
        <taxon>Eukaryota</taxon>
        <taxon>Fungi</taxon>
        <taxon>Dikarya</taxon>
        <taxon>Ascomycota</taxon>
        <taxon>Pezizomycotina</taxon>
        <taxon>Sordariomycetes</taxon>
        <taxon>Hypocreomycetidae</taxon>
        <taxon>Hypocreales</taxon>
        <taxon>Bionectriaceae</taxon>
        <taxon>Hapsidospora</taxon>
    </lineage>
</organism>
<keyword evidence="6" id="KW-1185">Reference proteome</keyword>
<sequence length="283" mass="30084">MSGPGTAYKVNLAYSTPPARSSPFRRPESPASPSPLRHSTPTGSPTKLGRGPLSENPRFARQGTPTGSAADGWTPRGQASREQTPTHDMAPRRASPTKGVDHGNSLAKLQPTQVRTLRDGFQILDRDCDGVVNRDDVADMLNQLGLPSTASDVANFFPPSQPQTIGLAAFLNSVADTLAALSPSAELLSAFSAFDDDDSGQVDMAELRDALLNTAPEPSEPALTAAEVDKVMNGFTGRRAFNRNMNAQLGAKRGEVFKYQEFVNSIIGNNGGSEGPPDEKVEH</sequence>
<dbReference type="OrthoDB" id="429467at2759"/>
<dbReference type="PROSITE" id="PS50222">
    <property type="entry name" value="EF_HAND_2"/>
    <property type="match status" value="2"/>
</dbReference>
<dbReference type="EMBL" id="JPKY01000001">
    <property type="protein sequence ID" value="KFH48860.1"/>
    <property type="molecule type" value="Genomic_DNA"/>
</dbReference>
<dbReference type="InterPro" id="IPR002048">
    <property type="entry name" value="EF_hand_dom"/>
</dbReference>
<evidence type="ECO:0000313" key="6">
    <source>
        <dbReference type="Proteomes" id="UP000029964"/>
    </source>
</evidence>
<evidence type="ECO:0000313" key="5">
    <source>
        <dbReference type="EMBL" id="KFH48860.1"/>
    </source>
</evidence>
<feature type="domain" description="EF-hand" evidence="4">
    <location>
        <begin position="112"/>
        <end position="147"/>
    </location>
</feature>